<dbReference type="AlphaFoldDB" id="A0A0H3DMD8"/>
<reference evidence="2 3" key="1">
    <citation type="journal article" date="2010" name="Cell Res.">
        <title>Complete genome sequence of the rifamycin SV-producing Amycolatopsis mediterranei U32 revealed its genetic characteristics in phylogeny and metabolism.</title>
        <authorList>
            <person name="Zhao W."/>
            <person name="Zhong Y."/>
            <person name="Yuan H."/>
            <person name="Wang J."/>
            <person name="Zheng H."/>
            <person name="Wang Y."/>
            <person name="Cen X."/>
            <person name="Xu F."/>
            <person name="Bai J."/>
            <person name="Han X."/>
            <person name="Lu G."/>
            <person name="Zhu Y."/>
            <person name="Shao Z."/>
            <person name="Yan H."/>
            <person name="Li C."/>
            <person name="Peng N."/>
            <person name="Zhang Z."/>
            <person name="Zhang Y."/>
            <person name="Lin W."/>
            <person name="Fan Y."/>
            <person name="Qin Z."/>
            <person name="Hu Y."/>
            <person name="Zhu B."/>
            <person name="Wang S."/>
            <person name="Ding X."/>
            <person name="Zhao G.P."/>
        </authorList>
    </citation>
    <scope>NUCLEOTIDE SEQUENCE [LARGE SCALE GENOMIC DNA]</scope>
    <source>
        <strain evidence="3">U-32</strain>
    </source>
</reference>
<dbReference type="InterPro" id="IPR029058">
    <property type="entry name" value="AB_hydrolase_fold"/>
</dbReference>
<dbReference type="PANTHER" id="PTHR46623">
    <property type="entry name" value="CARBOXYMETHYLENEBUTENOLIDASE-RELATED"/>
    <property type="match status" value="1"/>
</dbReference>
<protein>
    <submittedName>
        <fullName evidence="2">Carboxymethylenebutenolidase</fullName>
    </submittedName>
</protein>
<evidence type="ECO:0000313" key="2">
    <source>
        <dbReference type="EMBL" id="ADJ50849.1"/>
    </source>
</evidence>
<dbReference type="KEGG" id="amd:AMED_9160"/>
<evidence type="ECO:0000259" key="1">
    <source>
        <dbReference type="Pfam" id="PF01738"/>
    </source>
</evidence>
<dbReference type="PANTHER" id="PTHR46623:SF6">
    <property type="entry name" value="ALPHA_BETA-HYDROLASES SUPERFAMILY PROTEIN"/>
    <property type="match status" value="1"/>
</dbReference>
<feature type="domain" description="Dienelactone hydrolase" evidence="1">
    <location>
        <begin position="12"/>
        <end position="229"/>
    </location>
</feature>
<dbReference type="Proteomes" id="UP000000328">
    <property type="component" value="Chromosome"/>
</dbReference>
<dbReference type="OrthoDB" id="3208682at2"/>
<dbReference type="eggNOG" id="COG0412">
    <property type="taxonomic scope" value="Bacteria"/>
</dbReference>
<accession>A0A0H3DMD8</accession>
<dbReference type="Pfam" id="PF01738">
    <property type="entry name" value="DLH"/>
    <property type="match status" value="1"/>
</dbReference>
<dbReference type="Gene3D" id="3.40.50.1820">
    <property type="entry name" value="alpha/beta hydrolase"/>
    <property type="match status" value="1"/>
</dbReference>
<dbReference type="GO" id="GO:0016787">
    <property type="term" value="F:hydrolase activity"/>
    <property type="evidence" value="ECO:0007669"/>
    <property type="project" value="InterPro"/>
</dbReference>
<proteinExistence type="predicted"/>
<dbReference type="InterPro" id="IPR002925">
    <property type="entry name" value="Dienelactn_hydro"/>
</dbReference>
<name>A0A0H3DMD8_AMYMU</name>
<dbReference type="PATRIC" id="fig|749927.5.peg.9506"/>
<organism evidence="2 3">
    <name type="scientific">Amycolatopsis mediterranei (strain U-32)</name>
    <dbReference type="NCBI Taxonomy" id="749927"/>
    <lineage>
        <taxon>Bacteria</taxon>
        <taxon>Bacillati</taxon>
        <taxon>Actinomycetota</taxon>
        <taxon>Actinomycetes</taxon>
        <taxon>Pseudonocardiales</taxon>
        <taxon>Pseudonocardiaceae</taxon>
        <taxon>Amycolatopsis</taxon>
    </lineage>
</organism>
<evidence type="ECO:0000313" key="3">
    <source>
        <dbReference type="Proteomes" id="UP000000328"/>
    </source>
</evidence>
<dbReference type="SUPFAM" id="SSF53474">
    <property type="entry name" value="alpha/beta-Hydrolases"/>
    <property type="match status" value="1"/>
</dbReference>
<dbReference type="EMBL" id="CP002000">
    <property type="protein sequence ID" value="ADJ50849.1"/>
    <property type="molecule type" value="Genomic_DNA"/>
</dbReference>
<dbReference type="GeneID" id="92876757"/>
<sequence>MEMTIPVADGTIGGYLAEPAGAGPHPGVVLIHDAFGLSQDTKNITDRFAREGYLALSPDLYSRGGMFRCVRRVFSDMFANRGRAFDDIEASRALLAARPDCSGRIGIAGFCMGGGFALVAASRGFEASAPYYGQLPKNLSVLDDACPVVASFGKKDFGLRGAAAKLETVLTERGIPHDVKEYPDASHGFANKIDTAAPVNLLLKVVGFTYHHEAAEDAWSRVTSFFGEHLQQPSRPSH</sequence>
<gene>
    <name evidence="2" type="ordered locus">AMED_9160</name>
</gene>
<dbReference type="InterPro" id="IPR051049">
    <property type="entry name" value="Dienelactone_hydrolase-like"/>
</dbReference>
<dbReference type="HOGENOM" id="CLU_054590_7_1_11"/>
<dbReference type="RefSeq" id="WP_013230868.1">
    <property type="nucleotide sequence ID" value="NC_014318.1"/>
</dbReference>